<name>A0A1G7X851_9BACT</name>
<evidence type="ECO:0000313" key="3">
    <source>
        <dbReference type="EMBL" id="SDG80307.1"/>
    </source>
</evidence>
<feature type="transmembrane region" description="Helical" evidence="2">
    <location>
        <begin position="136"/>
        <end position="163"/>
    </location>
</feature>
<proteinExistence type="predicted"/>
<evidence type="ECO:0000313" key="4">
    <source>
        <dbReference type="Proteomes" id="UP000198779"/>
    </source>
</evidence>
<keyword evidence="4" id="KW-1185">Reference proteome</keyword>
<feature type="transmembrane region" description="Helical" evidence="2">
    <location>
        <begin position="233"/>
        <end position="252"/>
    </location>
</feature>
<feature type="transmembrane region" description="Helical" evidence="2">
    <location>
        <begin position="103"/>
        <end position="124"/>
    </location>
</feature>
<dbReference type="EMBL" id="FNCQ01000010">
    <property type="protein sequence ID" value="SDG80307.1"/>
    <property type="molecule type" value="Genomic_DNA"/>
</dbReference>
<feature type="transmembrane region" description="Helical" evidence="2">
    <location>
        <begin position="75"/>
        <end position="97"/>
    </location>
</feature>
<keyword evidence="2" id="KW-0472">Membrane</keyword>
<accession>A0A1G7X851</accession>
<organism evidence="3 4">
    <name type="scientific">Prevotella communis</name>
    <dbReference type="NCBI Taxonomy" id="2913614"/>
    <lineage>
        <taxon>Bacteria</taxon>
        <taxon>Pseudomonadati</taxon>
        <taxon>Bacteroidota</taxon>
        <taxon>Bacteroidia</taxon>
        <taxon>Bacteroidales</taxon>
        <taxon>Prevotellaceae</taxon>
        <taxon>Prevotella</taxon>
    </lineage>
</organism>
<keyword evidence="2" id="KW-0812">Transmembrane</keyword>
<protein>
    <submittedName>
        <fullName evidence="3">Uncharacterized protein</fullName>
    </submittedName>
</protein>
<feature type="compositionally biased region" description="Basic and acidic residues" evidence="1">
    <location>
        <begin position="179"/>
        <end position="209"/>
    </location>
</feature>
<feature type="region of interest" description="Disordered" evidence="1">
    <location>
        <begin position="178"/>
        <end position="209"/>
    </location>
</feature>
<sequence>MDQKETTKPVKKHRIGFAIFEVICTAIILTAISYSAVAQYFGYHTDTLAIIKAYGMPINSAVVLNSYLRDVDLSVAIVCIIMAICCLNIIFKLIYIFNHKLRSAWLSTIVMILGIAASIGIIAAMGEAKSEAKGELLFFFGEITIEFGSGGLWLLAGSVLLFLEQLVVLTDSDVPASKKASESKEEPQEEKVDEPIPADTHQEVNKEEEKIKVQEATAPIAAEPKKKNRKLPFIIGGLVGIGLLATLAFFVFGGNKKGNDLLHVQKPAWDKFVMLTQDEVVYYKEPSFDSPQLECMKEDVETDNYIFYYKWSDTPTKAGFTSSPCWSYANEILPMIEKVGDWYKVVFYSSIGSIECYLPKVQCQEITPEPITQSLLKNLTAYYYDPATFGIQTEGKYKNFCFISVNSDMESPWLSFAILYDGVLVNPRTKRISTQLVPEVKNTFELGEYYGENTLLYNYLSSADGMFNAQVLGSDGTANEADLDRLFNYVTYLPSDEQEVSYYFPTVAVDHIYTFRQHLTEKSPLYEGDD</sequence>
<reference evidence="4" key="1">
    <citation type="submission" date="2016-10" db="EMBL/GenBank/DDBJ databases">
        <authorList>
            <person name="Varghese N."/>
            <person name="Submissions S."/>
        </authorList>
    </citation>
    <scope>NUCLEOTIDE SEQUENCE [LARGE SCALE GENOMIC DNA]</scope>
    <source>
        <strain evidence="4">BP1-148</strain>
    </source>
</reference>
<dbReference type="AlphaFoldDB" id="A0A1G7X851"/>
<evidence type="ECO:0000256" key="1">
    <source>
        <dbReference type="SAM" id="MobiDB-lite"/>
    </source>
</evidence>
<keyword evidence="2" id="KW-1133">Transmembrane helix</keyword>
<feature type="transmembrane region" description="Helical" evidence="2">
    <location>
        <begin position="15"/>
        <end position="37"/>
    </location>
</feature>
<gene>
    <name evidence="3" type="ORF">SAMN04487901_1102</name>
</gene>
<dbReference type="Proteomes" id="UP000198779">
    <property type="component" value="Unassembled WGS sequence"/>
</dbReference>
<evidence type="ECO:0000256" key="2">
    <source>
        <dbReference type="SAM" id="Phobius"/>
    </source>
</evidence>